<dbReference type="PANTHER" id="PTHR43133">
    <property type="entry name" value="RNA POLYMERASE ECF-TYPE SIGMA FACTO"/>
    <property type="match status" value="1"/>
</dbReference>
<dbReference type="NCBIfam" id="TIGR02937">
    <property type="entry name" value="sigma70-ECF"/>
    <property type="match status" value="1"/>
</dbReference>
<dbReference type="InterPro" id="IPR000792">
    <property type="entry name" value="Tscrpt_reg_LuxR_C"/>
</dbReference>
<dbReference type="AlphaFoldDB" id="A0A366KL62"/>
<keyword evidence="4" id="KW-0804">Transcription</keyword>
<dbReference type="GO" id="GO:0016987">
    <property type="term" value="F:sigma factor activity"/>
    <property type="evidence" value="ECO:0007669"/>
    <property type="project" value="UniProtKB-KW"/>
</dbReference>
<dbReference type="InterPro" id="IPR039425">
    <property type="entry name" value="RNA_pol_sigma-70-like"/>
</dbReference>
<evidence type="ECO:0000256" key="3">
    <source>
        <dbReference type="ARBA" id="ARBA00023082"/>
    </source>
</evidence>
<feature type="domain" description="HTH luxR-type" evidence="5">
    <location>
        <begin position="126"/>
        <end position="186"/>
    </location>
</feature>
<dbReference type="GO" id="GO:0006352">
    <property type="term" value="P:DNA-templated transcription initiation"/>
    <property type="evidence" value="ECO:0007669"/>
    <property type="project" value="InterPro"/>
</dbReference>
<comment type="caution">
    <text evidence="6">The sequence shown here is derived from an EMBL/GenBank/DDBJ whole genome shotgun (WGS) entry which is preliminary data.</text>
</comment>
<organism evidence="6 7">
    <name type="scientific">Pedobacter miscanthi</name>
    <dbReference type="NCBI Taxonomy" id="2259170"/>
    <lineage>
        <taxon>Bacteria</taxon>
        <taxon>Pseudomonadati</taxon>
        <taxon>Bacteroidota</taxon>
        <taxon>Sphingobacteriia</taxon>
        <taxon>Sphingobacteriales</taxon>
        <taxon>Sphingobacteriaceae</taxon>
        <taxon>Pedobacter</taxon>
    </lineage>
</organism>
<dbReference type="SMART" id="SM00421">
    <property type="entry name" value="HTH_LUXR"/>
    <property type="match status" value="1"/>
</dbReference>
<sequence length="187" mass="21865">MAEINKQTDSELLTLIAQGSTDAFKEIHGRYFSDLFRAAYNVLRDQDVCLDIVQEVMLWFWEHRSAHQIKNLRGYLLMAVKYQSANYIRSLKIRDHFPLDNIEDIQDNSGLTIELKELQTIIKSFTSKLPDRCREIFKMSREQHLSNKEIAQKLGISEKTVSVQILRALTKLKSELGNSYFWVSFFV</sequence>
<evidence type="ECO:0000256" key="4">
    <source>
        <dbReference type="ARBA" id="ARBA00023163"/>
    </source>
</evidence>
<protein>
    <submittedName>
        <fullName evidence="6">RNA polymerase sigma-70 factor</fullName>
    </submittedName>
</protein>
<dbReference type="RefSeq" id="WP_113951896.1">
    <property type="nucleotide sequence ID" value="NZ_QNQU01000037.1"/>
</dbReference>
<dbReference type="OrthoDB" id="665981at2"/>
<evidence type="ECO:0000256" key="1">
    <source>
        <dbReference type="ARBA" id="ARBA00010641"/>
    </source>
</evidence>
<dbReference type="Pfam" id="PF04542">
    <property type="entry name" value="Sigma70_r2"/>
    <property type="match status" value="1"/>
</dbReference>
<dbReference type="EMBL" id="QNQU01000037">
    <property type="protein sequence ID" value="RBQ02437.1"/>
    <property type="molecule type" value="Genomic_DNA"/>
</dbReference>
<dbReference type="CDD" id="cd06171">
    <property type="entry name" value="Sigma70_r4"/>
    <property type="match status" value="1"/>
</dbReference>
<dbReference type="InterPro" id="IPR013324">
    <property type="entry name" value="RNA_pol_sigma_r3/r4-like"/>
</dbReference>
<dbReference type="Proteomes" id="UP000252081">
    <property type="component" value="Unassembled WGS sequence"/>
</dbReference>
<keyword evidence="7" id="KW-1185">Reference proteome</keyword>
<evidence type="ECO:0000259" key="5">
    <source>
        <dbReference type="SMART" id="SM00421"/>
    </source>
</evidence>
<evidence type="ECO:0000313" key="6">
    <source>
        <dbReference type="EMBL" id="RBQ02437.1"/>
    </source>
</evidence>
<dbReference type="InterPro" id="IPR036388">
    <property type="entry name" value="WH-like_DNA-bd_sf"/>
</dbReference>
<dbReference type="PANTHER" id="PTHR43133:SF46">
    <property type="entry name" value="RNA POLYMERASE SIGMA-70 FACTOR ECF SUBFAMILY"/>
    <property type="match status" value="1"/>
</dbReference>
<gene>
    <name evidence="6" type="ORF">DRW42_26570</name>
</gene>
<dbReference type="Pfam" id="PF08281">
    <property type="entry name" value="Sigma70_r4_2"/>
    <property type="match status" value="1"/>
</dbReference>
<dbReference type="Gene3D" id="1.10.10.10">
    <property type="entry name" value="Winged helix-like DNA-binding domain superfamily/Winged helix DNA-binding domain"/>
    <property type="match status" value="1"/>
</dbReference>
<evidence type="ECO:0000313" key="7">
    <source>
        <dbReference type="Proteomes" id="UP000252081"/>
    </source>
</evidence>
<dbReference type="InterPro" id="IPR014327">
    <property type="entry name" value="RNA_pol_sigma70_bacteroid"/>
</dbReference>
<dbReference type="InterPro" id="IPR013325">
    <property type="entry name" value="RNA_pol_sigma_r2"/>
</dbReference>
<dbReference type="InterPro" id="IPR013249">
    <property type="entry name" value="RNA_pol_sigma70_r4_t2"/>
</dbReference>
<reference evidence="6 7" key="1">
    <citation type="submission" date="2018-07" db="EMBL/GenBank/DDBJ databases">
        <title>A draft genome of a endophytic bacteria, a new species of Pedobacter.</title>
        <authorList>
            <person name="Zhang Z.D."/>
            <person name="Chen Z.J."/>
        </authorList>
    </citation>
    <scope>NUCLEOTIDE SEQUENCE [LARGE SCALE GENOMIC DNA]</scope>
    <source>
        <strain evidence="6 7">RS10</strain>
    </source>
</reference>
<dbReference type="InterPro" id="IPR007627">
    <property type="entry name" value="RNA_pol_sigma70_r2"/>
</dbReference>
<dbReference type="SUPFAM" id="SSF88946">
    <property type="entry name" value="Sigma2 domain of RNA polymerase sigma factors"/>
    <property type="match status" value="1"/>
</dbReference>
<name>A0A366KL62_9SPHI</name>
<accession>A0A366KL62</accession>
<keyword evidence="2" id="KW-0805">Transcription regulation</keyword>
<dbReference type="SUPFAM" id="SSF88659">
    <property type="entry name" value="Sigma3 and sigma4 domains of RNA polymerase sigma factors"/>
    <property type="match status" value="1"/>
</dbReference>
<dbReference type="NCBIfam" id="TIGR02985">
    <property type="entry name" value="Sig70_bacteroi1"/>
    <property type="match status" value="1"/>
</dbReference>
<dbReference type="InterPro" id="IPR014284">
    <property type="entry name" value="RNA_pol_sigma-70_dom"/>
</dbReference>
<proteinExistence type="inferred from homology"/>
<keyword evidence="3" id="KW-0731">Sigma factor</keyword>
<dbReference type="GO" id="GO:0003677">
    <property type="term" value="F:DNA binding"/>
    <property type="evidence" value="ECO:0007669"/>
    <property type="project" value="InterPro"/>
</dbReference>
<comment type="similarity">
    <text evidence="1">Belongs to the sigma-70 factor family. ECF subfamily.</text>
</comment>
<dbReference type="Gene3D" id="1.10.1740.10">
    <property type="match status" value="1"/>
</dbReference>
<evidence type="ECO:0000256" key="2">
    <source>
        <dbReference type="ARBA" id="ARBA00023015"/>
    </source>
</evidence>